<dbReference type="Gene3D" id="2.40.170.20">
    <property type="entry name" value="TonB-dependent receptor, beta-barrel domain"/>
    <property type="match status" value="1"/>
</dbReference>
<evidence type="ECO:0000256" key="1">
    <source>
        <dbReference type="ARBA" id="ARBA00004571"/>
    </source>
</evidence>
<evidence type="ECO:0000256" key="10">
    <source>
        <dbReference type="PROSITE-ProRule" id="PRU01360"/>
    </source>
</evidence>
<feature type="chain" id="PRO_5046193047" evidence="12">
    <location>
        <begin position="23"/>
        <end position="1090"/>
    </location>
</feature>
<evidence type="ECO:0000256" key="8">
    <source>
        <dbReference type="ARBA" id="ARBA00023170"/>
    </source>
</evidence>
<dbReference type="InterPro" id="IPR012910">
    <property type="entry name" value="Plug_dom"/>
</dbReference>
<evidence type="ECO:0000256" key="5">
    <source>
        <dbReference type="ARBA" id="ARBA00022729"/>
    </source>
</evidence>
<keyword evidence="8" id="KW-0675">Receptor</keyword>
<evidence type="ECO:0000256" key="12">
    <source>
        <dbReference type="SAM" id="SignalP"/>
    </source>
</evidence>
<evidence type="ECO:0000256" key="3">
    <source>
        <dbReference type="ARBA" id="ARBA00022452"/>
    </source>
</evidence>
<evidence type="ECO:0000256" key="6">
    <source>
        <dbReference type="ARBA" id="ARBA00023077"/>
    </source>
</evidence>
<keyword evidence="2 10" id="KW-0813">Transport</keyword>
<evidence type="ECO:0000259" key="13">
    <source>
        <dbReference type="Pfam" id="PF00593"/>
    </source>
</evidence>
<accession>A0ABS9J645</accession>
<dbReference type="Pfam" id="PF13715">
    <property type="entry name" value="CarbopepD_reg_2"/>
    <property type="match status" value="1"/>
</dbReference>
<dbReference type="PANTHER" id="PTHR30069:SF29">
    <property type="entry name" value="HEMOGLOBIN AND HEMOGLOBIN-HAPTOGLOBIN-BINDING PROTEIN 1-RELATED"/>
    <property type="match status" value="1"/>
</dbReference>
<protein>
    <submittedName>
        <fullName evidence="15">SusC/RagA family TonB-linked outer membrane protein</fullName>
    </submittedName>
</protein>
<dbReference type="EMBL" id="JAETXX010000010">
    <property type="protein sequence ID" value="MCF8715899.1"/>
    <property type="molecule type" value="Genomic_DNA"/>
</dbReference>
<feature type="signal peptide" evidence="12">
    <location>
        <begin position="1"/>
        <end position="22"/>
    </location>
</feature>
<dbReference type="NCBIfam" id="TIGR04057">
    <property type="entry name" value="SusC_RagA_signa"/>
    <property type="match status" value="1"/>
</dbReference>
<name>A0ABS9J645_9FLAO</name>
<organism evidence="15 16">
    <name type="scientific">Joostella atrarenae</name>
    <dbReference type="NCBI Taxonomy" id="679257"/>
    <lineage>
        <taxon>Bacteria</taxon>
        <taxon>Pseudomonadati</taxon>
        <taxon>Bacteroidota</taxon>
        <taxon>Flavobacteriia</taxon>
        <taxon>Flavobacteriales</taxon>
        <taxon>Flavobacteriaceae</taxon>
        <taxon>Joostella</taxon>
    </lineage>
</organism>
<dbReference type="InterPro" id="IPR023996">
    <property type="entry name" value="TonB-dep_OMP_SusC/RagA"/>
</dbReference>
<dbReference type="PROSITE" id="PS52016">
    <property type="entry name" value="TONB_DEPENDENT_REC_3"/>
    <property type="match status" value="1"/>
</dbReference>
<comment type="similarity">
    <text evidence="10 11">Belongs to the TonB-dependent receptor family.</text>
</comment>
<dbReference type="InterPro" id="IPR023997">
    <property type="entry name" value="TonB-dep_OMP_SusC/RagA_CS"/>
</dbReference>
<feature type="domain" description="TonB-dependent receptor-like beta-barrel" evidence="13">
    <location>
        <begin position="461"/>
        <end position="821"/>
    </location>
</feature>
<sequence>MRSKFTWMLTLFMLLVLQFSYGQEKTITGVITDQDGLPLPGANVTVKGTTTGTQTDFDGNYSISTTVGKVLVFSYLGQQTEKRTVGAASTINIILKQDAQALDEVVVIGYGTTTKEAFAGTATTISAESIELKNYSNVSQSLAGEAAGVNVINTSGQPGSSSTVRIRGFGSINGNRAPLYVVDGVPLTTSSIDADGERTETASLNAINPNDIQSTTILKDATATAIYGSRGANGVILITTKSGSSQKEYIEVDVKTGINTQLLPRYDVITSPEESIGLIWEAKVNRERLSGNTDPIGTVNNLLFGTSANSYLAPGYNMWNVNNGAELIDPNTGQVRPGVTRRYTPERYEDLSFNSAYRTEANLRMAGGNDKNRYFVSAGYLDDDGYAINTGYKRYTSRINVDSNLKDWLKVKANLGYTYSKSLNNGQTDGAENLFEFADKMNPIYPVFLRDDNYQLVPDPIFGGNQYDYGSNSGYRARPNSNNLNPIASAIYDYNATERNEVIGSFNATINIVEGLTFETTFGMQYSNNVFKSVGNQFYGVSTSNEGDLFERGTETVTTNFLQLLRYSKDFGNHSFEILGAHESNDFQESSNSAFKAKAIIPQGRVLDNYIVNLQQPTGFEQGRTLESYFGQLNYNFNRKYYLTASIRRDGSSRFANNKWDTFGSIGGAWVISNEDFLLDSNTFRFLKLKASYGKTGDEGGIGFYEGINTFGVTNVGGEFAVSPEVFANPELTWETSNQYQVGVEFSLGKFLDATIDYYVKDTDNLIFTRRISPSSGVATVTVNDGVLRNSGLEFDLTGHIVNSTDFTLDLSVNGAVYDNEIRTMPIDPETGEPAVFQNIAFYGYSKGSSIYDFYMREYAGVDPEDGYPTWNVYYDDLNSNGTLDSGEGISELYPYVQANPDADIQSDTTKTYSEATEKYVDKSGIPDLAGAFRLNARYKNFNLSTQFTYSIGGWGYDSQYAELMHDNNGGITAQNRHTDVRNRWREPGDITSVPIIADRVITNVNSQSTRFLTKTDFIALNNIVLGYTFSSEQLDNIGLAGLNLYVSGDNLYFNGARDGFNPTTSENGNSDRGLYAPLTTFTFGVRAKF</sequence>
<dbReference type="InterPro" id="IPR036942">
    <property type="entry name" value="Beta-barrel_TonB_sf"/>
</dbReference>
<dbReference type="InterPro" id="IPR039426">
    <property type="entry name" value="TonB-dep_rcpt-like"/>
</dbReference>
<evidence type="ECO:0000313" key="15">
    <source>
        <dbReference type="EMBL" id="MCF8715899.1"/>
    </source>
</evidence>
<feature type="domain" description="TonB-dependent receptor plug" evidence="14">
    <location>
        <begin position="117"/>
        <end position="235"/>
    </location>
</feature>
<dbReference type="InterPro" id="IPR000531">
    <property type="entry name" value="Beta-barrel_TonB"/>
</dbReference>
<dbReference type="Gene3D" id="2.170.130.10">
    <property type="entry name" value="TonB-dependent receptor, plug domain"/>
    <property type="match status" value="1"/>
</dbReference>
<reference evidence="15 16" key="1">
    <citation type="submission" date="2021-01" db="EMBL/GenBank/DDBJ databases">
        <title>Genome sequencing of Joostella atrarenae M1-2 (= KCTC 23194).</title>
        <authorList>
            <person name="Zakaria M.R."/>
            <person name="Lam M.Q."/>
            <person name="Chong C.S."/>
        </authorList>
    </citation>
    <scope>NUCLEOTIDE SEQUENCE [LARGE SCALE GENOMIC DNA]</scope>
    <source>
        <strain evidence="15 16">M1-2</strain>
    </source>
</reference>
<keyword evidence="5 12" id="KW-0732">Signal</keyword>
<dbReference type="NCBIfam" id="TIGR04056">
    <property type="entry name" value="OMP_RagA_SusC"/>
    <property type="match status" value="1"/>
</dbReference>
<evidence type="ECO:0000256" key="2">
    <source>
        <dbReference type="ARBA" id="ARBA00022448"/>
    </source>
</evidence>
<dbReference type="SUPFAM" id="SSF49464">
    <property type="entry name" value="Carboxypeptidase regulatory domain-like"/>
    <property type="match status" value="1"/>
</dbReference>
<keyword evidence="7 10" id="KW-0472">Membrane</keyword>
<evidence type="ECO:0000313" key="16">
    <source>
        <dbReference type="Proteomes" id="UP000829517"/>
    </source>
</evidence>
<evidence type="ECO:0000256" key="7">
    <source>
        <dbReference type="ARBA" id="ARBA00023136"/>
    </source>
</evidence>
<dbReference type="RefSeq" id="WP_236959860.1">
    <property type="nucleotide sequence ID" value="NZ_JAETXX010000010.1"/>
</dbReference>
<evidence type="ECO:0000259" key="14">
    <source>
        <dbReference type="Pfam" id="PF07715"/>
    </source>
</evidence>
<evidence type="ECO:0000256" key="4">
    <source>
        <dbReference type="ARBA" id="ARBA00022692"/>
    </source>
</evidence>
<dbReference type="SUPFAM" id="SSF56935">
    <property type="entry name" value="Porins"/>
    <property type="match status" value="1"/>
</dbReference>
<evidence type="ECO:0000256" key="9">
    <source>
        <dbReference type="ARBA" id="ARBA00023237"/>
    </source>
</evidence>
<dbReference type="Proteomes" id="UP000829517">
    <property type="component" value="Unassembled WGS sequence"/>
</dbReference>
<dbReference type="Pfam" id="PF00593">
    <property type="entry name" value="TonB_dep_Rec_b-barrel"/>
    <property type="match status" value="1"/>
</dbReference>
<keyword evidence="3 10" id="KW-1134">Transmembrane beta strand</keyword>
<keyword evidence="16" id="KW-1185">Reference proteome</keyword>
<dbReference type="Pfam" id="PF07715">
    <property type="entry name" value="Plug"/>
    <property type="match status" value="1"/>
</dbReference>
<comment type="caution">
    <text evidence="15">The sequence shown here is derived from an EMBL/GenBank/DDBJ whole genome shotgun (WGS) entry which is preliminary data.</text>
</comment>
<dbReference type="InterPro" id="IPR008969">
    <property type="entry name" value="CarboxyPept-like_regulatory"/>
</dbReference>
<keyword evidence="6 11" id="KW-0798">TonB box</keyword>
<gene>
    <name evidence="15" type="ORF">JM658_13770</name>
</gene>
<comment type="subcellular location">
    <subcellularLocation>
        <location evidence="1 10">Cell outer membrane</location>
        <topology evidence="1 10">Multi-pass membrane protein</topology>
    </subcellularLocation>
</comment>
<dbReference type="Gene3D" id="2.60.40.1120">
    <property type="entry name" value="Carboxypeptidase-like, regulatory domain"/>
    <property type="match status" value="1"/>
</dbReference>
<keyword evidence="9 10" id="KW-0998">Cell outer membrane</keyword>
<evidence type="ECO:0000256" key="11">
    <source>
        <dbReference type="RuleBase" id="RU003357"/>
    </source>
</evidence>
<dbReference type="InterPro" id="IPR037066">
    <property type="entry name" value="Plug_dom_sf"/>
</dbReference>
<dbReference type="PANTHER" id="PTHR30069">
    <property type="entry name" value="TONB-DEPENDENT OUTER MEMBRANE RECEPTOR"/>
    <property type="match status" value="1"/>
</dbReference>
<keyword evidence="4 10" id="KW-0812">Transmembrane</keyword>
<proteinExistence type="inferred from homology"/>